<dbReference type="GO" id="GO:0009307">
    <property type="term" value="P:DNA restriction-modification system"/>
    <property type="evidence" value="ECO:0007669"/>
    <property type="project" value="UniProtKB-KW"/>
</dbReference>
<dbReference type="InterPro" id="IPR001091">
    <property type="entry name" value="RM_Methyltransferase"/>
</dbReference>
<dbReference type="Proteomes" id="UP001172911">
    <property type="component" value="Unassembled WGS sequence"/>
</dbReference>
<feature type="region of interest" description="Disordered" evidence="6">
    <location>
        <begin position="1"/>
        <end position="27"/>
    </location>
</feature>
<dbReference type="CDD" id="cd16401">
    <property type="entry name" value="ParB_N_like_MT"/>
    <property type="match status" value="1"/>
</dbReference>
<feature type="compositionally biased region" description="Basic and acidic residues" evidence="6">
    <location>
        <begin position="18"/>
        <end position="27"/>
    </location>
</feature>
<evidence type="ECO:0000256" key="5">
    <source>
        <dbReference type="RuleBase" id="RU362026"/>
    </source>
</evidence>
<dbReference type="Gene3D" id="3.40.50.150">
    <property type="entry name" value="Vaccinia Virus protein VP39"/>
    <property type="match status" value="1"/>
</dbReference>
<reference evidence="8" key="2">
    <citation type="submission" date="2023-03" db="EMBL/GenBank/DDBJ databases">
        <authorList>
            <person name="Zhang Z."/>
        </authorList>
    </citation>
    <scope>NUCLEOTIDE SEQUENCE</scope>
    <source>
        <strain evidence="8">DSA</strain>
    </source>
</reference>
<dbReference type="GO" id="GO:0032259">
    <property type="term" value="P:methylation"/>
    <property type="evidence" value="ECO:0007669"/>
    <property type="project" value="UniProtKB-KW"/>
</dbReference>
<dbReference type="InterPro" id="IPR002052">
    <property type="entry name" value="DNA_methylase_N6_adenine_CS"/>
</dbReference>
<evidence type="ECO:0000256" key="1">
    <source>
        <dbReference type="ARBA" id="ARBA00006594"/>
    </source>
</evidence>
<keyword evidence="4" id="KW-0680">Restriction system</keyword>
<proteinExistence type="inferred from homology"/>
<dbReference type="EMBL" id="JARPTC010000010">
    <property type="protein sequence ID" value="MDO7787141.1"/>
    <property type="molecule type" value="Genomic_DNA"/>
</dbReference>
<evidence type="ECO:0000256" key="6">
    <source>
        <dbReference type="SAM" id="MobiDB-lite"/>
    </source>
</evidence>
<dbReference type="PIRSF" id="PIRSF036758">
    <property type="entry name" value="Aden_M_ParB"/>
    <property type="match status" value="1"/>
</dbReference>
<dbReference type="InterPro" id="IPR002941">
    <property type="entry name" value="DNA_methylase_N4/N6"/>
</dbReference>
<dbReference type="SUPFAM" id="SSF53335">
    <property type="entry name" value="S-adenosyl-L-methionine-dependent methyltransferases"/>
    <property type="match status" value="1"/>
</dbReference>
<dbReference type="PRINTS" id="PR00508">
    <property type="entry name" value="S21N4MTFRASE"/>
</dbReference>
<dbReference type="EC" id="2.1.1.-" evidence="5"/>
<keyword evidence="2" id="KW-0489">Methyltransferase</keyword>
<name>A0AAW7ZCL6_9FIRM</name>
<dbReference type="Gene3D" id="3.90.1530.10">
    <property type="entry name" value="Conserved hypothetical protein from pyrococcus furiosus pfu- 392566-001, ParB domain"/>
    <property type="match status" value="1"/>
</dbReference>
<sequence>MDIRNIPISQINPAPYNPRKDLQSGDPEYEKLRRSIEQFGYVEPMVWNELTGNLVGGHQRFKILVARGDREFDVSVVNLDEQQEKALNLALNKISGDWDTEKLADILRELEVADFDIELTGFDTAEINALLTDFNCEPSVVDPDDFDLDAEAEKIIDPITKPGDIWLLGRHRLLCGDATILADIEKLMDGQTADMVFTDPPYNVDYEGGTGLKIMNDQMDNNKFYRFLRDAFTNMFAATKSGGSIYVCHADSEGANFRMSMAAAGWLQKQCLIWVKNNLVMGRQDYQWRHEPILYGWKPGAAHRWYGGRKQTTVIDESIGVSVSQEEGSTVLTFNNGAQTLAIKVPSFEILHQGDDEGDTIWRFDKPLKNTEHPTMKPIGIPARAIRNSSKSGEIVLDLFLGSGSTLIAAEQTGRVCFGSELDPVYCDVIIRRWEEFTGQKAVRQ</sequence>
<evidence type="ECO:0000313" key="9">
    <source>
        <dbReference type="Proteomes" id="UP001172911"/>
    </source>
</evidence>
<evidence type="ECO:0000256" key="3">
    <source>
        <dbReference type="ARBA" id="ARBA00022679"/>
    </source>
</evidence>
<dbReference type="InterPro" id="IPR015840">
    <property type="entry name" value="DNA_MeTrfase_ParB"/>
</dbReference>
<dbReference type="Pfam" id="PF02195">
    <property type="entry name" value="ParB_N"/>
    <property type="match status" value="1"/>
</dbReference>
<evidence type="ECO:0000313" key="8">
    <source>
        <dbReference type="EMBL" id="MDO7787141.1"/>
    </source>
</evidence>
<comment type="caution">
    <text evidence="8">The sequence shown here is derived from an EMBL/GenBank/DDBJ whole genome shotgun (WGS) entry which is preliminary data.</text>
</comment>
<dbReference type="InterPro" id="IPR029063">
    <property type="entry name" value="SAM-dependent_MTases_sf"/>
</dbReference>
<dbReference type="GO" id="GO:0008170">
    <property type="term" value="F:N-methyltransferase activity"/>
    <property type="evidence" value="ECO:0007669"/>
    <property type="project" value="InterPro"/>
</dbReference>
<evidence type="ECO:0000259" key="7">
    <source>
        <dbReference type="SMART" id="SM00470"/>
    </source>
</evidence>
<dbReference type="RefSeq" id="WP_304542285.1">
    <property type="nucleotide sequence ID" value="NZ_JARPTC010000010.1"/>
</dbReference>
<dbReference type="GO" id="GO:0003677">
    <property type="term" value="F:DNA binding"/>
    <property type="evidence" value="ECO:0007669"/>
    <property type="project" value="InterPro"/>
</dbReference>
<gene>
    <name evidence="8" type="ORF">P6N53_07915</name>
</gene>
<accession>A0AAW7ZCL6</accession>
<feature type="domain" description="ParB-like N-terminal" evidence="7">
    <location>
        <begin position="4"/>
        <end position="93"/>
    </location>
</feature>
<dbReference type="InterPro" id="IPR036086">
    <property type="entry name" value="ParB/Sulfiredoxin_sf"/>
</dbReference>
<comment type="similarity">
    <text evidence="1 5">Belongs to the N(4)/N(6)-methyltransferase family.</text>
</comment>
<dbReference type="Pfam" id="PF01555">
    <property type="entry name" value="N6_N4_Mtase"/>
    <property type="match status" value="1"/>
</dbReference>
<dbReference type="SUPFAM" id="SSF110849">
    <property type="entry name" value="ParB/Sulfiredoxin"/>
    <property type="match status" value="1"/>
</dbReference>
<organism evidence="8 9">
    <name type="scientific">Desulforamulus aquiferis</name>
    <dbReference type="NCBI Taxonomy" id="1397668"/>
    <lineage>
        <taxon>Bacteria</taxon>
        <taxon>Bacillati</taxon>
        <taxon>Bacillota</taxon>
        <taxon>Clostridia</taxon>
        <taxon>Eubacteriales</taxon>
        <taxon>Peptococcaceae</taxon>
        <taxon>Desulforamulus</taxon>
    </lineage>
</organism>
<evidence type="ECO:0000256" key="2">
    <source>
        <dbReference type="ARBA" id="ARBA00022603"/>
    </source>
</evidence>
<keyword evidence="9" id="KW-1185">Reference proteome</keyword>
<keyword evidence="3" id="KW-0808">Transferase</keyword>
<dbReference type="PROSITE" id="PS00092">
    <property type="entry name" value="N6_MTASE"/>
    <property type="match status" value="1"/>
</dbReference>
<protein>
    <recommendedName>
        <fullName evidence="5">Methyltransferase</fullName>
        <ecNumber evidence="5">2.1.1.-</ecNumber>
    </recommendedName>
</protein>
<evidence type="ECO:0000256" key="4">
    <source>
        <dbReference type="ARBA" id="ARBA00022747"/>
    </source>
</evidence>
<dbReference type="SMART" id="SM00470">
    <property type="entry name" value="ParB"/>
    <property type="match status" value="1"/>
</dbReference>
<reference evidence="8" key="1">
    <citation type="journal article" date="2023" name="J. Hazard. Mater.">
        <title>Anaerobic biodegradation of pyrene and benzo[a]pyrene by a new sulfate-reducing Desulforamulus aquiferis strain DSA.</title>
        <authorList>
            <person name="Zhang Z."/>
            <person name="Sun J."/>
            <person name="Gong X."/>
            <person name="Wang C."/>
            <person name="Wang H."/>
        </authorList>
    </citation>
    <scope>NUCLEOTIDE SEQUENCE</scope>
    <source>
        <strain evidence="8">DSA</strain>
    </source>
</reference>
<dbReference type="InterPro" id="IPR003115">
    <property type="entry name" value="ParB_N"/>
</dbReference>
<dbReference type="AlphaFoldDB" id="A0AAW7ZCL6"/>